<evidence type="ECO:0000256" key="1">
    <source>
        <dbReference type="ARBA" id="ARBA00004606"/>
    </source>
</evidence>
<evidence type="ECO:0000256" key="4">
    <source>
        <dbReference type="ARBA" id="ARBA00023136"/>
    </source>
</evidence>
<dbReference type="GO" id="GO:0016020">
    <property type="term" value="C:membrane"/>
    <property type="evidence" value="ECO:0007669"/>
    <property type="project" value="UniProtKB-SubCell"/>
</dbReference>
<protein>
    <submittedName>
        <fullName evidence="7">Uncharacterized protein</fullName>
    </submittedName>
</protein>
<feature type="compositionally biased region" description="Low complexity" evidence="6">
    <location>
        <begin position="1"/>
        <end position="30"/>
    </location>
</feature>
<evidence type="ECO:0000256" key="5">
    <source>
        <dbReference type="ARBA" id="ARBA00023180"/>
    </source>
</evidence>
<gene>
    <name evidence="7" type="ORF">PTTT1_LOCUS29229</name>
</gene>
<accession>A0A8J9S9I3</accession>
<dbReference type="PANTHER" id="PTHR31042:SF150">
    <property type="entry name" value="OS06G0661900 PROTEIN"/>
    <property type="match status" value="1"/>
</dbReference>
<evidence type="ECO:0000313" key="7">
    <source>
        <dbReference type="EMBL" id="CAG9285486.1"/>
    </source>
</evidence>
<sequence>MDFAAALNNLQKTAKNAAAASSSTNNSNSSSHDRRRGRSDSYRPDPPRTRPRYEAPLSRDVRKGDTGERGRGRRNDQNPMDALYRFGYRMAPYQRPSQEPPNLYQRPFHVALLAIIIDEIPYEEIWRTWAQTGASHVSMLCHAKYPERVQSGFVKSRLLTKPPIMGRGHSYAEPEYLTHTPAWGSVQITRAMIDLLKAGMHIATVNDTETDPRFATKRFLMTKKKDVDTSSTIPPIDKFIFVSETCIPVATLEECETALFGAAQQPEETMNSASEMKTVSSTSTLMGNSKPIPNTWKVSWLNARHRSEEETPRNKYEDDQFGGITRNIPGQYRWKADQWLCLSRPHAAAVLRVDANMRASDQLWNAFAKINASDEMYFPTVLALLGILRPRDESGINHSSTEVWVRPITFTDWSEGMRNPTSYHEGMKDLSRIGKLARSQGSLFARKFVPIGPGKTSPTGHLQAADWLSFIKTLSPFTNWDEDNKRAATSVSSTPTEVNSSTSYVERPQDLQDPTLE</sequence>
<comment type="subcellular location">
    <subcellularLocation>
        <location evidence="1">Membrane</location>
        <topology evidence="1">Single-pass type II membrane protein</topology>
    </subcellularLocation>
</comment>
<proteinExistence type="predicted"/>
<keyword evidence="2" id="KW-0328">Glycosyltransferase</keyword>
<evidence type="ECO:0000256" key="2">
    <source>
        <dbReference type="ARBA" id="ARBA00022676"/>
    </source>
</evidence>
<keyword evidence="4" id="KW-0472">Membrane</keyword>
<evidence type="ECO:0000256" key="3">
    <source>
        <dbReference type="ARBA" id="ARBA00022679"/>
    </source>
</evidence>
<dbReference type="InterPro" id="IPR003406">
    <property type="entry name" value="Glyco_trans_14"/>
</dbReference>
<feature type="compositionally biased region" description="Basic and acidic residues" evidence="6">
    <location>
        <begin position="38"/>
        <end position="76"/>
    </location>
</feature>
<organism evidence="7">
    <name type="scientific">Phaeodactylum tricornutum</name>
    <name type="common">Diatom</name>
    <dbReference type="NCBI Taxonomy" id="2850"/>
    <lineage>
        <taxon>Eukaryota</taxon>
        <taxon>Sar</taxon>
        <taxon>Stramenopiles</taxon>
        <taxon>Ochrophyta</taxon>
        <taxon>Bacillariophyta</taxon>
        <taxon>Bacillariophyceae</taxon>
        <taxon>Bacillariophycidae</taxon>
        <taxon>Naviculales</taxon>
        <taxon>Phaeodactylaceae</taxon>
        <taxon>Phaeodactylum</taxon>
    </lineage>
</organism>
<dbReference type="GO" id="GO:0016757">
    <property type="term" value="F:glycosyltransferase activity"/>
    <property type="evidence" value="ECO:0007669"/>
    <property type="project" value="UniProtKB-KW"/>
</dbReference>
<evidence type="ECO:0000256" key="6">
    <source>
        <dbReference type="SAM" id="MobiDB-lite"/>
    </source>
</evidence>
<dbReference type="AlphaFoldDB" id="A0A8J9S9I3"/>
<dbReference type="Pfam" id="PF02485">
    <property type="entry name" value="Branch"/>
    <property type="match status" value="1"/>
</dbReference>
<dbReference type="EMBL" id="OU594943">
    <property type="protein sequence ID" value="CAG9285486.1"/>
    <property type="molecule type" value="Genomic_DNA"/>
</dbReference>
<feature type="region of interest" description="Disordered" evidence="6">
    <location>
        <begin position="1"/>
        <end position="81"/>
    </location>
</feature>
<dbReference type="PANTHER" id="PTHR31042">
    <property type="entry name" value="CORE-2/I-BRANCHING BETA-1,6-N-ACETYLGLUCOSAMINYLTRANSFERASE FAMILY PROTEIN-RELATED"/>
    <property type="match status" value="1"/>
</dbReference>
<dbReference type="InterPro" id="IPR044174">
    <property type="entry name" value="BC10-like"/>
</dbReference>
<reference evidence="7" key="1">
    <citation type="submission" date="2022-02" db="EMBL/GenBank/DDBJ databases">
        <authorList>
            <person name="Giguere J D."/>
        </authorList>
    </citation>
    <scope>NUCLEOTIDE SEQUENCE</scope>
    <source>
        <strain evidence="7">CCAP 1055/1</strain>
    </source>
</reference>
<dbReference type="Proteomes" id="UP000836788">
    <property type="component" value="Chromosome 2"/>
</dbReference>
<feature type="compositionally biased region" description="Polar residues" evidence="6">
    <location>
        <begin position="487"/>
        <end position="504"/>
    </location>
</feature>
<name>A0A8J9S9I3_PHATR</name>
<feature type="region of interest" description="Disordered" evidence="6">
    <location>
        <begin position="486"/>
        <end position="517"/>
    </location>
</feature>
<keyword evidence="3" id="KW-0808">Transferase</keyword>
<keyword evidence="5" id="KW-0325">Glycoprotein</keyword>